<accession>A0AAN7B0H0</accession>
<dbReference type="Proteomes" id="UP001301769">
    <property type="component" value="Unassembled WGS sequence"/>
</dbReference>
<organism evidence="1 2">
    <name type="scientific">Rhypophila decipiens</name>
    <dbReference type="NCBI Taxonomy" id="261697"/>
    <lineage>
        <taxon>Eukaryota</taxon>
        <taxon>Fungi</taxon>
        <taxon>Dikarya</taxon>
        <taxon>Ascomycota</taxon>
        <taxon>Pezizomycotina</taxon>
        <taxon>Sordariomycetes</taxon>
        <taxon>Sordariomycetidae</taxon>
        <taxon>Sordariales</taxon>
        <taxon>Naviculisporaceae</taxon>
        <taxon>Rhypophila</taxon>
    </lineage>
</organism>
<proteinExistence type="predicted"/>
<dbReference type="AlphaFoldDB" id="A0AAN7B0H0"/>
<dbReference type="Gene3D" id="3.30.1330.40">
    <property type="entry name" value="RutC-like"/>
    <property type="match status" value="1"/>
</dbReference>
<dbReference type="PANTHER" id="PTHR11803:SF39">
    <property type="entry name" value="2-IMINOBUTANOATE_2-IMINOPROPANOATE DEAMINASE"/>
    <property type="match status" value="1"/>
</dbReference>
<gene>
    <name evidence="1" type="ORF">QBC37DRAFT_381155</name>
</gene>
<dbReference type="InterPro" id="IPR035959">
    <property type="entry name" value="RutC-like_sf"/>
</dbReference>
<evidence type="ECO:0000313" key="2">
    <source>
        <dbReference type="Proteomes" id="UP001301769"/>
    </source>
</evidence>
<dbReference type="GO" id="GO:0019239">
    <property type="term" value="F:deaminase activity"/>
    <property type="evidence" value="ECO:0007669"/>
    <property type="project" value="TreeGrafter"/>
</dbReference>
<name>A0AAN7B0H0_9PEZI</name>
<dbReference type="GO" id="GO:0005829">
    <property type="term" value="C:cytosol"/>
    <property type="evidence" value="ECO:0007669"/>
    <property type="project" value="TreeGrafter"/>
</dbReference>
<dbReference type="CDD" id="cd06152">
    <property type="entry name" value="YjgF_YER057c_UK114_like_4"/>
    <property type="match status" value="1"/>
</dbReference>
<reference evidence="1" key="1">
    <citation type="journal article" date="2023" name="Mol. Phylogenet. Evol.">
        <title>Genome-scale phylogeny and comparative genomics of the fungal order Sordariales.</title>
        <authorList>
            <person name="Hensen N."/>
            <person name="Bonometti L."/>
            <person name="Westerberg I."/>
            <person name="Brannstrom I.O."/>
            <person name="Guillou S."/>
            <person name="Cros-Aarteil S."/>
            <person name="Calhoun S."/>
            <person name="Haridas S."/>
            <person name="Kuo A."/>
            <person name="Mondo S."/>
            <person name="Pangilinan J."/>
            <person name="Riley R."/>
            <person name="LaButti K."/>
            <person name="Andreopoulos B."/>
            <person name="Lipzen A."/>
            <person name="Chen C."/>
            <person name="Yan M."/>
            <person name="Daum C."/>
            <person name="Ng V."/>
            <person name="Clum A."/>
            <person name="Steindorff A."/>
            <person name="Ohm R.A."/>
            <person name="Martin F."/>
            <person name="Silar P."/>
            <person name="Natvig D.O."/>
            <person name="Lalanne C."/>
            <person name="Gautier V."/>
            <person name="Ament-Velasquez S.L."/>
            <person name="Kruys A."/>
            <person name="Hutchinson M.I."/>
            <person name="Powell A.J."/>
            <person name="Barry K."/>
            <person name="Miller A.N."/>
            <person name="Grigoriev I.V."/>
            <person name="Debuchy R."/>
            <person name="Gladieux P."/>
            <person name="Hiltunen Thoren M."/>
            <person name="Johannesson H."/>
        </authorList>
    </citation>
    <scope>NUCLEOTIDE SEQUENCE</scope>
    <source>
        <strain evidence="1">PSN293</strain>
    </source>
</reference>
<dbReference type="InterPro" id="IPR006175">
    <property type="entry name" value="YjgF/YER057c/UK114"/>
</dbReference>
<sequence>MSGLKFYAYPGQGKVLRGHLWYSQAVRVGDRIEISGQGGWDTETGKIKTDPLEEIDQAFANVDYTLKHTGGKGWSQVYKVNAYVVEAEMDNEAFLGRFIENLRKWCPDHQPSLTAVGVSKLGAGDSAGMRLELEVVAHDPEGVAVTAEKQVAFS</sequence>
<dbReference type="GO" id="GO:0005739">
    <property type="term" value="C:mitochondrion"/>
    <property type="evidence" value="ECO:0007669"/>
    <property type="project" value="TreeGrafter"/>
</dbReference>
<dbReference type="Pfam" id="PF01042">
    <property type="entry name" value="Ribonuc_L-PSP"/>
    <property type="match status" value="1"/>
</dbReference>
<dbReference type="SUPFAM" id="SSF55298">
    <property type="entry name" value="YjgF-like"/>
    <property type="match status" value="1"/>
</dbReference>
<dbReference type="PANTHER" id="PTHR11803">
    <property type="entry name" value="2-IMINOBUTANOATE/2-IMINOPROPANOATE DEAMINASE RIDA"/>
    <property type="match status" value="1"/>
</dbReference>
<dbReference type="EMBL" id="MU858428">
    <property type="protein sequence ID" value="KAK4206378.1"/>
    <property type="molecule type" value="Genomic_DNA"/>
</dbReference>
<comment type="caution">
    <text evidence="1">The sequence shown here is derived from an EMBL/GenBank/DDBJ whole genome shotgun (WGS) entry which is preliminary data.</text>
</comment>
<protein>
    <submittedName>
        <fullName evidence="1">Endoribonuclease L-PSP/chorismate mutase-like protein</fullName>
    </submittedName>
</protein>
<keyword evidence="2" id="KW-1185">Reference proteome</keyword>
<evidence type="ECO:0000313" key="1">
    <source>
        <dbReference type="EMBL" id="KAK4206378.1"/>
    </source>
</evidence>
<reference evidence="1" key="2">
    <citation type="submission" date="2023-05" db="EMBL/GenBank/DDBJ databases">
        <authorList>
            <consortium name="Lawrence Berkeley National Laboratory"/>
            <person name="Steindorff A."/>
            <person name="Hensen N."/>
            <person name="Bonometti L."/>
            <person name="Westerberg I."/>
            <person name="Brannstrom I.O."/>
            <person name="Guillou S."/>
            <person name="Cros-Aarteil S."/>
            <person name="Calhoun S."/>
            <person name="Haridas S."/>
            <person name="Kuo A."/>
            <person name="Mondo S."/>
            <person name="Pangilinan J."/>
            <person name="Riley R."/>
            <person name="Labutti K."/>
            <person name="Andreopoulos B."/>
            <person name="Lipzen A."/>
            <person name="Chen C."/>
            <person name="Yanf M."/>
            <person name="Daum C."/>
            <person name="Ng V."/>
            <person name="Clum A."/>
            <person name="Ohm R."/>
            <person name="Martin F."/>
            <person name="Silar P."/>
            <person name="Natvig D."/>
            <person name="Lalanne C."/>
            <person name="Gautier V."/>
            <person name="Ament-Velasquez S.L."/>
            <person name="Kruys A."/>
            <person name="Hutchinson M.I."/>
            <person name="Powell A.J."/>
            <person name="Barry K."/>
            <person name="Miller A.N."/>
            <person name="Grigoriev I.V."/>
            <person name="Debuchy R."/>
            <person name="Gladieux P."/>
            <person name="Thoren M.H."/>
            <person name="Johannesson H."/>
        </authorList>
    </citation>
    <scope>NUCLEOTIDE SEQUENCE</scope>
    <source>
        <strain evidence="1">PSN293</strain>
    </source>
</reference>